<evidence type="ECO:0000256" key="8">
    <source>
        <dbReference type="ARBA" id="ARBA00023277"/>
    </source>
</evidence>
<dbReference type="Gene3D" id="3.40.1190.20">
    <property type="match status" value="1"/>
</dbReference>
<keyword evidence="6 9" id="KW-0460">Magnesium</keyword>
<keyword evidence="8 9" id="KW-0119">Carbohydrate metabolism</keyword>
<evidence type="ECO:0000256" key="1">
    <source>
        <dbReference type="ARBA" id="ARBA00022679"/>
    </source>
</evidence>
<evidence type="ECO:0000256" key="7">
    <source>
        <dbReference type="ARBA" id="ARBA00022958"/>
    </source>
</evidence>
<comment type="similarity">
    <text evidence="9">Belongs to the carbohydrate kinase PfkB family. Ribokinase subfamily.</text>
</comment>
<keyword evidence="2 9" id="KW-0479">Metal-binding</keyword>
<feature type="binding site" evidence="9">
    <location>
        <begin position="266"/>
        <end position="267"/>
    </location>
    <ligand>
        <name>ATP</name>
        <dbReference type="ChEBI" id="CHEBI:30616"/>
    </ligand>
</feature>
<evidence type="ECO:0000313" key="12">
    <source>
        <dbReference type="EMBL" id="MFC5948416.1"/>
    </source>
</evidence>
<feature type="compositionally biased region" description="Basic and acidic residues" evidence="10">
    <location>
        <begin position="309"/>
        <end position="327"/>
    </location>
</feature>
<accession>A0ABW1I6T2</accession>
<dbReference type="RefSeq" id="WP_379565470.1">
    <property type="nucleotide sequence ID" value="NZ_JBHSQK010000017.1"/>
</dbReference>
<dbReference type="Proteomes" id="UP001596119">
    <property type="component" value="Unassembled WGS sequence"/>
</dbReference>
<dbReference type="PRINTS" id="PR00990">
    <property type="entry name" value="RIBOKINASE"/>
</dbReference>
<comment type="caution">
    <text evidence="12">The sequence shown here is derived from an EMBL/GenBank/DDBJ whole genome shotgun (WGS) entry which is preliminary data.</text>
</comment>
<gene>
    <name evidence="9" type="primary">rbsK</name>
    <name evidence="12" type="ORF">ACFQH9_09040</name>
</gene>
<feature type="binding site" evidence="9">
    <location>
        <position position="195"/>
    </location>
    <ligand>
        <name>ATP</name>
        <dbReference type="ChEBI" id="CHEBI:30616"/>
    </ligand>
</feature>
<feature type="binding site" evidence="9">
    <location>
        <begin position="233"/>
        <end position="238"/>
    </location>
    <ligand>
        <name>ATP</name>
        <dbReference type="ChEBI" id="CHEBI:30616"/>
    </ligand>
</feature>
<feature type="binding site" evidence="9">
    <location>
        <position position="263"/>
    </location>
    <ligand>
        <name>K(+)</name>
        <dbReference type="ChEBI" id="CHEBI:29103"/>
    </ligand>
</feature>
<dbReference type="EMBL" id="JBHSQK010000017">
    <property type="protein sequence ID" value="MFC5948416.1"/>
    <property type="molecule type" value="Genomic_DNA"/>
</dbReference>
<evidence type="ECO:0000256" key="6">
    <source>
        <dbReference type="ARBA" id="ARBA00022842"/>
    </source>
</evidence>
<comment type="caution">
    <text evidence="9">Lacks conserved residue(s) required for the propagation of feature annotation.</text>
</comment>
<keyword evidence="9" id="KW-0963">Cytoplasm</keyword>
<keyword evidence="5 9" id="KW-0067">ATP-binding</keyword>
<evidence type="ECO:0000313" key="13">
    <source>
        <dbReference type="Proteomes" id="UP001596119"/>
    </source>
</evidence>
<keyword evidence="13" id="KW-1185">Reference proteome</keyword>
<name>A0ABW1I6T2_9PSEU</name>
<comment type="pathway">
    <text evidence="9">Carbohydrate metabolism; D-ribose degradation; D-ribose 5-phosphate from beta-D-ribopyranose: step 2/2.</text>
</comment>
<evidence type="ECO:0000259" key="11">
    <source>
        <dbReference type="Pfam" id="PF00294"/>
    </source>
</evidence>
<dbReference type="HAMAP" id="MF_01987">
    <property type="entry name" value="Ribokinase"/>
    <property type="match status" value="1"/>
</dbReference>
<feature type="region of interest" description="Disordered" evidence="10">
    <location>
        <begin position="301"/>
        <end position="336"/>
    </location>
</feature>
<protein>
    <recommendedName>
        <fullName evidence="9">Ribokinase</fullName>
        <shortName evidence="9">RK</shortName>
        <ecNumber evidence="9">2.7.1.15</ecNumber>
    </recommendedName>
</protein>
<comment type="function">
    <text evidence="9">Catalyzes the phosphorylation of ribose at O-5 in a reaction requiring ATP and magnesium. The resulting D-ribose-5-phosphate can then be used either for sythesis of nucleotides, histidine, and tryptophan, or as a component of the pentose phosphate pathway.</text>
</comment>
<keyword evidence="1 9" id="KW-0808">Transferase</keyword>
<dbReference type="InterPro" id="IPR002139">
    <property type="entry name" value="Ribo/fructo_kinase"/>
</dbReference>
<feature type="binding site" evidence="9">
    <location>
        <position position="267"/>
    </location>
    <ligand>
        <name>substrate</name>
    </ligand>
</feature>
<comment type="subcellular location">
    <subcellularLocation>
        <location evidence="9">Cytoplasm</location>
    </subcellularLocation>
</comment>
<feature type="binding site" evidence="9">
    <location>
        <begin position="21"/>
        <end position="23"/>
    </location>
    <ligand>
        <name>substrate</name>
    </ligand>
</feature>
<dbReference type="InterPro" id="IPR011877">
    <property type="entry name" value="Ribokinase"/>
</dbReference>
<comment type="catalytic activity">
    <reaction evidence="9">
        <text>D-ribose + ATP = D-ribose 5-phosphate + ADP + H(+)</text>
        <dbReference type="Rhea" id="RHEA:13697"/>
        <dbReference type="ChEBI" id="CHEBI:15378"/>
        <dbReference type="ChEBI" id="CHEBI:30616"/>
        <dbReference type="ChEBI" id="CHEBI:47013"/>
        <dbReference type="ChEBI" id="CHEBI:78346"/>
        <dbReference type="ChEBI" id="CHEBI:456216"/>
        <dbReference type="EC" id="2.7.1.15"/>
    </reaction>
</comment>
<evidence type="ECO:0000256" key="2">
    <source>
        <dbReference type="ARBA" id="ARBA00022723"/>
    </source>
</evidence>
<dbReference type="GO" id="GO:0016301">
    <property type="term" value="F:kinase activity"/>
    <property type="evidence" value="ECO:0007669"/>
    <property type="project" value="UniProtKB-KW"/>
</dbReference>
<evidence type="ECO:0000256" key="10">
    <source>
        <dbReference type="SAM" id="MobiDB-lite"/>
    </source>
</evidence>
<feature type="binding site" evidence="9">
    <location>
        <position position="151"/>
    </location>
    <ligand>
        <name>substrate</name>
    </ligand>
</feature>
<feature type="binding site" evidence="9">
    <location>
        <position position="261"/>
    </location>
    <ligand>
        <name>K(+)</name>
        <dbReference type="ChEBI" id="CHEBI:29103"/>
    </ligand>
</feature>
<evidence type="ECO:0000256" key="4">
    <source>
        <dbReference type="ARBA" id="ARBA00022777"/>
    </source>
</evidence>
<feature type="binding site" evidence="9">
    <location>
        <begin position="49"/>
        <end position="53"/>
    </location>
    <ligand>
        <name>substrate</name>
    </ligand>
</feature>
<evidence type="ECO:0000256" key="5">
    <source>
        <dbReference type="ARBA" id="ARBA00022840"/>
    </source>
</evidence>
<feature type="binding site" evidence="9">
    <location>
        <position position="302"/>
    </location>
    <ligand>
        <name>K(+)</name>
        <dbReference type="ChEBI" id="CHEBI:29103"/>
    </ligand>
</feature>
<keyword evidence="4 9" id="KW-0418">Kinase</keyword>
<keyword evidence="3 9" id="KW-0547">Nucleotide-binding</keyword>
<evidence type="ECO:0000256" key="9">
    <source>
        <dbReference type="HAMAP-Rule" id="MF_01987"/>
    </source>
</evidence>
<dbReference type="EC" id="2.7.1.15" evidence="9"/>
<feature type="binding site" evidence="9">
    <location>
        <position position="297"/>
    </location>
    <ligand>
        <name>K(+)</name>
        <dbReference type="ChEBI" id="CHEBI:29103"/>
    </ligand>
</feature>
<dbReference type="Pfam" id="PF00294">
    <property type="entry name" value="PfkB"/>
    <property type="match status" value="1"/>
</dbReference>
<comment type="subunit">
    <text evidence="9">Homodimer.</text>
</comment>
<dbReference type="InterPro" id="IPR029056">
    <property type="entry name" value="Ribokinase-like"/>
</dbReference>
<proteinExistence type="inferred from homology"/>
<dbReference type="PANTHER" id="PTHR10584">
    <property type="entry name" value="SUGAR KINASE"/>
    <property type="match status" value="1"/>
</dbReference>
<feature type="binding site" evidence="9">
    <location>
        <position position="300"/>
    </location>
    <ligand>
        <name>K(+)</name>
        <dbReference type="ChEBI" id="CHEBI:29103"/>
    </ligand>
</feature>
<comment type="cofactor">
    <cofactor evidence="9">
        <name>Mg(2+)</name>
        <dbReference type="ChEBI" id="CHEBI:18420"/>
    </cofactor>
    <text evidence="9">Requires a divalent cation, most likely magnesium in vivo, as an electrophilic catalyst to aid phosphoryl group transfer. It is the chelate of the metal and the nucleotide that is the actual substrate.</text>
</comment>
<feature type="domain" description="Carbohydrate kinase PfkB" evidence="11">
    <location>
        <begin position="13"/>
        <end position="308"/>
    </location>
</feature>
<evidence type="ECO:0000256" key="3">
    <source>
        <dbReference type="ARBA" id="ARBA00022741"/>
    </source>
</evidence>
<dbReference type="InterPro" id="IPR011611">
    <property type="entry name" value="PfkB_dom"/>
</dbReference>
<dbReference type="SUPFAM" id="SSF53613">
    <property type="entry name" value="Ribokinase-like"/>
    <property type="match status" value="1"/>
</dbReference>
<sequence>MSEGAVSEGVPGRVVVVGAVNVDMVVRAPRLPGPGETVVGPGVERFGGGKGANAAVAAARAGAEVRYVGAVGADDVGSAALAELRAEGVDVGGVAVLDGVPTGVALVVVDAEGENQIAVGGGANAAVDPEAVRAAVAGSASWAGCVLVSTEIPEEAAAAAVEAAAGNGIRCVVNPAPVLPVLGRLLGYGPVLTPNATESRDLAALLDDGPAEDTVEARAAALARRTTAEVVVTLGGEGVLVVDPDGGAEHVPAHPAPQVRDTTGAGDTFNGVLAAGLAAGESVARAVRRAVVAAALSVAESGARSGMPDGRRIEHPERGPRGRAREVVRRRHFPRT</sequence>
<keyword evidence="7 9" id="KW-0630">Potassium</keyword>
<dbReference type="PANTHER" id="PTHR10584:SF166">
    <property type="entry name" value="RIBOKINASE"/>
    <property type="match status" value="1"/>
</dbReference>
<reference evidence="13" key="1">
    <citation type="journal article" date="2019" name="Int. J. Syst. Evol. Microbiol.">
        <title>The Global Catalogue of Microorganisms (GCM) 10K type strain sequencing project: providing services to taxonomists for standard genome sequencing and annotation.</title>
        <authorList>
            <consortium name="The Broad Institute Genomics Platform"/>
            <consortium name="The Broad Institute Genome Sequencing Center for Infectious Disease"/>
            <person name="Wu L."/>
            <person name="Ma J."/>
        </authorList>
    </citation>
    <scope>NUCLEOTIDE SEQUENCE [LARGE SCALE GENOMIC DNA]</scope>
    <source>
        <strain evidence="13">CGMCC 4.7397</strain>
    </source>
</reference>
<organism evidence="12 13">
    <name type="scientific">Pseudonocardia lutea</name>
    <dbReference type="NCBI Taxonomy" id="2172015"/>
    <lineage>
        <taxon>Bacteria</taxon>
        <taxon>Bacillati</taxon>
        <taxon>Actinomycetota</taxon>
        <taxon>Actinomycetes</taxon>
        <taxon>Pseudonocardiales</taxon>
        <taxon>Pseudonocardiaceae</taxon>
        <taxon>Pseudonocardia</taxon>
    </lineage>
</organism>
<comment type="activity regulation">
    <text evidence="9">Activated by a monovalent cation that binds near, but not in, the active site. The most likely occupant of the site in vivo is potassium. Ion binding induces a conformational change that may alter substrate affinity.</text>
</comment>
<feature type="active site" description="Proton acceptor" evidence="9">
    <location>
        <position position="267"/>
    </location>
</feature>